<sequence length="107" mass="12251">MSDTKQCRTKRDLKFVRCESLIKWQIPNILRGLPILLQLALVLFFLGMQDLLRSLDPIITIVLSVIVGLVLFITVATTIIPGLQLRLLFLRHSSSWSNCPYKSPQSW</sequence>
<dbReference type="OrthoDB" id="3235960at2759"/>
<organism evidence="3 4">
    <name type="scientific">Crucibulum laeve</name>
    <dbReference type="NCBI Taxonomy" id="68775"/>
    <lineage>
        <taxon>Eukaryota</taxon>
        <taxon>Fungi</taxon>
        <taxon>Dikarya</taxon>
        <taxon>Basidiomycota</taxon>
        <taxon>Agaricomycotina</taxon>
        <taxon>Agaricomycetes</taxon>
        <taxon>Agaricomycetidae</taxon>
        <taxon>Agaricales</taxon>
        <taxon>Agaricineae</taxon>
        <taxon>Nidulariaceae</taxon>
        <taxon>Crucibulum</taxon>
    </lineage>
</organism>
<evidence type="ECO:0000313" key="3">
    <source>
        <dbReference type="EMBL" id="TFK42068.1"/>
    </source>
</evidence>
<evidence type="ECO:0000256" key="1">
    <source>
        <dbReference type="SAM" id="Phobius"/>
    </source>
</evidence>
<accession>A0A5C3MDZ3</accession>
<dbReference type="AlphaFoldDB" id="A0A5C3MDZ3"/>
<dbReference type="InterPro" id="IPR045338">
    <property type="entry name" value="DUF6535"/>
</dbReference>
<keyword evidence="4" id="KW-1185">Reference proteome</keyword>
<dbReference type="EMBL" id="ML213593">
    <property type="protein sequence ID" value="TFK42068.1"/>
    <property type="molecule type" value="Genomic_DNA"/>
</dbReference>
<gene>
    <name evidence="3" type="ORF">BDQ12DRAFT_762139</name>
</gene>
<dbReference type="Pfam" id="PF20153">
    <property type="entry name" value="DUF6535"/>
    <property type="match status" value="1"/>
</dbReference>
<evidence type="ECO:0000313" key="4">
    <source>
        <dbReference type="Proteomes" id="UP000308652"/>
    </source>
</evidence>
<dbReference type="Proteomes" id="UP000308652">
    <property type="component" value="Unassembled WGS sequence"/>
</dbReference>
<protein>
    <recommendedName>
        <fullName evidence="2">DUF6535 domain-containing protein</fullName>
    </recommendedName>
</protein>
<feature type="non-terminal residue" evidence="3">
    <location>
        <position position="107"/>
    </location>
</feature>
<feature type="domain" description="DUF6535" evidence="2">
    <location>
        <begin position="8"/>
        <end position="52"/>
    </location>
</feature>
<keyword evidence="1" id="KW-1133">Transmembrane helix</keyword>
<evidence type="ECO:0000259" key="2">
    <source>
        <dbReference type="Pfam" id="PF20153"/>
    </source>
</evidence>
<feature type="transmembrane region" description="Helical" evidence="1">
    <location>
        <begin position="29"/>
        <end position="46"/>
    </location>
</feature>
<reference evidence="3 4" key="1">
    <citation type="journal article" date="2019" name="Nat. Ecol. Evol.">
        <title>Megaphylogeny resolves global patterns of mushroom evolution.</title>
        <authorList>
            <person name="Varga T."/>
            <person name="Krizsan K."/>
            <person name="Foldi C."/>
            <person name="Dima B."/>
            <person name="Sanchez-Garcia M."/>
            <person name="Sanchez-Ramirez S."/>
            <person name="Szollosi G.J."/>
            <person name="Szarkandi J.G."/>
            <person name="Papp V."/>
            <person name="Albert L."/>
            <person name="Andreopoulos W."/>
            <person name="Angelini C."/>
            <person name="Antonin V."/>
            <person name="Barry K.W."/>
            <person name="Bougher N.L."/>
            <person name="Buchanan P."/>
            <person name="Buyck B."/>
            <person name="Bense V."/>
            <person name="Catcheside P."/>
            <person name="Chovatia M."/>
            <person name="Cooper J."/>
            <person name="Damon W."/>
            <person name="Desjardin D."/>
            <person name="Finy P."/>
            <person name="Geml J."/>
            <person name="Haridas S."/>
            <person name="Hughes K."/>
            <person name="Justo A."/>
            <person name="Karasinski D."/>
            <person name="Kautmanova I."/>
            <person name="Kiss B."/>
            <person name="Kocsube S."/>
            <person name="Kotiranta H."/>
            <person name="LaButti K.M."/>
            <person name="Lechner B.E."/>
            <person name="Liimatainen K."/>
            <person name="Lipzen A."/>
            <person name="Lukacs Z."/>
            <person name="Mihaltcheva S."/>
            <person name="Morgado L.N."/>
            <person name="Niskanen T."/>
            <person name="Noordeloos M.E."/>
            <person name="Ohm R.A."/>
            <person name="Ortiz-Santana B."/>
            <person name="Ovrebo C."/>
            <person name="Racz N."/>
            <person name="Riley R."/>
            <person name="Savchenko A."/>
            <person name="Shiryaev A."/>
            <person name="Soop K."/>
            <person name="Spirin V."/>
            <person name="Szebenyi C."/>
            <person name="Tomsovsky M."/>
            <person name="Tulloss R.E."/>
            <person name="Uehling J."/>
            <person name="Grigoriev I.V."/>
            <person name="Vagvolgyi C."/>
            <person name="Papp T."/>
            <person name="Martin F.M."/>
            <person name="Miettinen O."/>
            <person name="Hibbett D.S."/>
            <person name="Nagy L.G."/>
        </authorList>
    </citation>
    <scope>NUCLEOTIDE SEQUENCE [LARGE SCALE GENOMIC DNA]</scope>
    <source>
        <strain evidence="3 4">CBS 166.37</strain>
    </source>
</reference>
<keyword evidence="1" id="KW-0812">Transmembrane</keyword>
<feature type="transmembrane region" description="Helical" evidence="1">
    <location>
        <begin position="58"/>
        <end position="83"/>
    </location>
</feature>
<keyword evidence="1" id="KW-0472">Membrane</keyword>
<name>A0A5C3MDZ3_9AGAR</name>
<proteinExistence type="predicted"/>